<dbReference type="STRING" id="33935.ADM90_02915"/>
<dbReference type="PATRIC" id="fig|33935.3.peg.4777"/>
<protein>
    <submittedName>
        <fullName evidence="1">Uncharacterized protein</fullName>
    </submittedName>
</protein>
<dbReference type="Proteomes" id="UP000037977">
    <property type="component" value="Unassembled WGS sequence"/>
</dbReference>
<reference evidence="1 2" key="1">
    <citation type="submission" date="2015-07" db="EMBL/GenBank/DDBJ databases">
        <title>Genome sequencing project for genomic taxonomy and phylogenomics of Bacillus-like bacteria.</title>
        <authorList>
            <person name="Liu B."/>
            <person name="Wang J."/>
            <person name="Zhu Y."/>
            <person name="Liu G."/>
            <person name="Chen Q."/>
            <person name="Chen Z."/>
            <person name="Che J."/>
            <person name="Ge C."/>
            <person name="Shi H."/>
            <person name="Pan Z."/>
            <person name="Liu X."/>
        </authorList>
    </citation>
    <scope>NUCLEOTIDE SEQUENCE [LARGE SCALE GENOMIC DNA]</scope>
    <source>
        <strain evidence="1 2">DSM 54</strain>
    </source>
</reference>
<sequence length="105" mass="12375">MKNSKGGAGMDKNIDIEEIYHVPDLKFAKWCEMTFSINRGVYNTIDEKLFDTGFHHIYDRRKAIVVFLKKYVQPSKRAKFYKFGQGNLAYALQQFSTERFDSKTY</sequence>
<comment type="caution">
    <text evidence="1">The sequence shown here is derived from an EMBL/GenBank/DDBJ whole genome shotgun (WGS) entry which is preliminary data.</text>
</comment>
<dbReference type="EMBL" id="LGCI01000003">
    <property type="protein sequence ID" value="KOY83873.1"/>
    <property type="molecule type" value="Genomic_DNA"/>
</dbReference>
<accession>A0A0M9DMW4</accession>
<evidence type="ECO:0000313" key="1">
    <source>
        <dbReference type="EMBL" id="KOY83873.1"/>
    </source>
</evidence>
<proteinExistence type="predicted"/>
<gene>
    <name evidence="1" type="ORF">ADM90_02915</name>
</gene>
<dbReference type="AlphaFoldDB" id="A0A0M9DMW4"/>
<name>A0A0M9DMW4_9BACI</name>
<organism evidence="1 2">
    <name type="scientific">Lysinibacillus macroides</name>
    <dbReference type="NCBI Taxonomy" id="33935"/>
    <lineage>
        <taxon>Bacteria</taxon>
        <taxon>Bacillati</taxon>
        <taxon>Bacillota</taxon>
        <taxon>Bacilli</taxon>
        <taxon>Bacillales</taxon>
        <taxon>Bacillaceae</taxon>
        <taxon>Lysinibacillus</taxon>
    </lineage>
</organism>
<evidence type="ECO:0000313" key="2">
    <source>
        <dbReference type="Proteomes" id="UP000037977"/>
    </source>
</evidence>
<keyword evidence="2" id="KW-1185">Reference proteome</keyword>